<proteinExistence type="predicted"/>
<gene>
    <name evidence="1" type="ORF">LCGC14_0839830</name>
</gene>
<comment type="caution">
    <text evidence="1">The sequence shown here is derived from an EMBL/GenBank/DDBJ whole genome shotgun (WGS) entry which is preliminary data.</text>
</comment>
<protein>
    <submittedName>
        <fullName evidence="1">Uncharacterized protein</fullName>
    </submittedName>
</protein>
<reference evidence="1" key="1">
    <citation type="journal article" date="2015" name="Nature">
        <title>Complex archaea that bridge the gap between prokaryotes and eukaryotes.</title>
        <authorList>
            <person name="Spang A."/>
            <person name="Saw J.H."/>
            <person name="Jorgensen S.L."/>
            <person name="Zaremba-Niedzwiedzka K."/>
            <person name="Martijn J."/>
            <person name="Lind A.E."/>
            <person name="van Eijk R."/>
            <person name="Schleper C."/>
            <person name="Guy L."/>
            <person name="Ettema T.J."/>
        </authorList>
    </citation>
    <scope>NUCLEOTIDE SEQUENCE</scope>
</reference>
<dbReference type="AlphaFoldDB" id="A0A0F9PI57"/>
<dbReference type="EMBL" id="LAZR01002453">
    <property type="protein sequence ID" value="KKN29854.1"/>
    <property type="molecule type" value="Genomic_DNA"/>
</dbReference>
<name>A0A0F9PI57_9ZZZZ</name>
<sequence length="282" mass="30467">MATIINHDIRSVNGKYLIMPPWKEGQSGWGNLSVPNVCAAGGDTAQQYPVNAKFVNFDRRFIYGYCTAVYTTNKANVGMFNGAVKELVTFGSIAGAAGDTLVSIDGTTLDVETTAAANVFAGGYFMPRTNPYSDYRIISNTTYIGGSVSATEMDIVIEDGLTEAVTAAQASCFLDKNPYQMLVQNWAGGRDYESVVGVTLIDPTVSTWQWIQVSGPVHVPSDENMGASANLRCAWWHIDGSVRAGAGYDETTSQQQQYAGYCIGDTTSSDVMSWFIMLNPLD</sequence>
<organism evidence="1">
    <name type="scientific">marine sediment metagenome</name>
    <dbReference type="NCBI Taxonomy" id="412755"/>
    <lineage>
        <taxon>unclassified sequences</taxon>
        <taxon>metagenomes</taxon>
        <taxon>ecological metagenomes</taxon>
    </lineage>
</organism>
<evidence type="ECO:0000313" key="1">
    <source>
        <dbReference type="EMBL" id="KKN29854.1"/>
    </source>
</evidence>
<accession>A0A0F9PI57</accession>